<evidence type="ECO:0000313" key="11">
    <source>
        <dbReference type="Proteomes" id="UP000177167"/>
    </source>
</evidence>
<evidence type="ECO:0000313" key="10">
    <source>
        <dbReference type="EMBL" id="OGN08778.1"/>
    </source>
</evidence>
<dbReference type="PANTHER" id="PTHR30012:SF0">
    <property type="entry name" value="TYPE II SECRETION SYSTEM PROTEIN F-RELATED"/>
    <property type="match status" value="1"/>
</dbReference>
<comment type="caution">
    <text evidence="10">The sequence shown here is derived from an EMBL/GenBank/DDBJ whole genome shotgun (WGS) entry which is preliminary data.</text>
</comment>
<feature type="transmembrane region" description="Helical" evidence="8">
    <location>
        <begin position="223"/>
        <end position="242"/>
    </location>
</feature>
<keyword evidence="6 8" id="KW-1133">Transmembrane helix</keyword>
<sequence length="403" mass="44409">MEFKYKAKGGGNGDMLEGVIEAPDEDAAVNILHSRGYTILSLNKINTDIFSVDIDRVFNRPGNKDVVVFARQLATLVDADMPLLESLRTLTQQTEKASFREILDMVSKYVEGGSTLSQALGHFPNLFSDFYVNLVKSGESSGKLHDSLIYLAGYLEKSRELNSKIKSALSYPVFVICSLVLVAFIMAVWVLPNLLTIFEEVGVTDLPITTRALIFITKFVNKFFYLIVFGAIGILGYAFYYLKTPKGKAWFDNFKINAPLFGPIAKNFYLSRASESMATLTKAGLPIIDSLNITASIMGNSNYESVIFRAKDLIKQGELISDAFKGRSEIPPLFSSMIAIGERTGKLSAMLEHLAKYYKSESENTIQGISQLLEPILVLILGLGVAILVASILLPMYNLVGAI</sequence>
<evidence type="ECO:0000256" key="3">
    <source>
        <dbReference type="ARBA" id="ARBA00022475"/>
    </source>
</evidence>
<dbReference type="PRINTS" id="PR00812">
    <property type="entry name" value="BCTERIALGSPF"/>
</dbReference>
<dbReference type="Proteomes" id="UP000177167">
    <property type="component" value="Unassembled WGS sequence"/>
</dbReference>
<evidence type="ECO:0000256" key="2">
    <source>
        <dbReference type="ARBA" id="ARBA00005745"/>
    </source>
</evidence>
<evidence type="ECO:0000259" key="9">
    <source>
        <dbReference type="Pfam" id="PF00482"/>
    </source>
</evidence>
<evidence type="ECO:0000256" key="4">
    <source>
        <dbReference type="ARBA" id="ARBA00022519"/>
    </source>
</evidence>
<dbReference type="AlphaFoldDB" id="A0A1F8F838"/>
<protein>
    <recommendedName>
        <fullName evidence="9">Type II secretion system protein GspF domain-containing protein</fullName>
    </recommendedName>
</protein>
<dbReference type="InterPro" id="IPR003004">
    <property type="entry name" value="GspF/PilC"/>
</dbReference>
<reference evidence="10 11" key="1">
    <citation type="journal article" date="2016" name="Nat. Commun.">
        <title>Thousands of microbial genomes shed light on interconnected biogeochemical processes in an aquifer system.</title>
        <authorList>
            <person name="Anantharaman K."/>
            <person name="Brown C.T."/>
            <person name="Hug L.A."/>
            <person name="Sharon I."/>
            <person name="Castelle C.J."/>
            <person name="Probst A.J."/>
            <person name="Thomas B.C."/>
            <person name="Singh A."/>
            <person name="Wilkins M.J."/>
            <person name="Karaoz U."/>
            <person name="Brodie E.L."/>
            <person name="Williams K.H."/>
            <person name="Hubbard S.S."/>
            <person name="Banfield J.F."/>
        </authorList>
    </citation>
    <scope>NUCLEOTIDE SEQUENCE [LARGE SCALE GENOMIC DNA]</scope>
</reference>
<dbReference type="Gene3D" id="1.20.81.30">
    <property type="entry name" value="Type II secretion system (T2SS), domain F"/>
    <property type="match status" value="2"/>
</dbReference>
<evidence type="ECO:0000256" key="8">
    <source>
        <dbReference type="SAM" id="Phobius"/>
    </source>
</evidence>
<feature type="domain" description="Type II secretion system protein GspF" evidence="9">
    <location>
        <begin position="69"/>
        <end position="192"/>
    </location>
</feature>
<dbReference type="PANTHER" id="PTHR30012">
    <property type="entry name" value="GENERAL SECRETION PATHWAY PROTEIN"/>
    <property type="match status" value="1"/>
</dbReference>
<evidence type="ECO:0000256" key="1">
    <source>
        <dbReference type="ARBA" id="ARBA00004429"/>
    </source>
</evidence>
<feature type="transmembrane region" description="Helical" evidence="8">
    <location>
        <begin position="376"/>
        <end position="397"/>
    </location>
</feature>
<organism evidence="10 11">
    <name type="scientific">Candidatus Yanofskybacteria bacterium RIFCSPHIGHO2_02_FULL_41_11</name>
    <dbReference type="NCBI Taxonomy" id="1802675"/>
    <lineage>
        <taxon>Bacteria</taxon>
        <taxon>Candidatus Yanofskyibacteriota</taxon>
    </lineage>
</organism>
<keyword evidence="5 8" id="KW-0812">Transmembrane</keyword>
<evidence type="ECO:0000256" key="7">
    <source>
        <dbReference type="ARBA" id="ARBA00023136"/>
    </source>
</evidence>
<proteinExistence type="inferred from homology"/>
<dbReference type="GO" id="GO:0005886">
    <property type="term" value="C:plasma membrane"/>
    <property type="evidence" value="ECO:0007669"/>
    <property type="project" value="UniProtKB-SubCell"/>
</dbReference>
<dbReference type="Pfam" id="PF00482">
    <property type="entry name" value="T2SSF"/>
    <property type="match status" value="2"/>
</dbReference>
<feature type="domain" description="Type II secretion system protein GspF" evidence="9">
    <location>
        <begin position="274"/>
        <end position="395"/>
    </location>
</feature>
<feature type="transmembrane region" description="Helical" evidence="8">
    <location>
        <begin position="168"/>
        <end position="191"/>
    </location>
</feature>
<evidence type="ECO:0000256" key="5">
    <source>
        <dbReference type="ARBA" id="ARBA00022692"/>
    </source>
</evidence>
<keyword evidence="3" id="KW-1003">Cell membrane</keyword>
<evidence type="ECO:0000256" key="6">
    <source>
        <dbReference type="ARBA" id="ARBA00022989"/>
    </source>
</evidence>
<comment type="subcellular location">
    <subcellularLocation>
        <location evidence="1">Cell inner membrane</location>
        <topology evidence="1">Multi-pass membrane protein</topology>
    </subcellularLocation>
</comment>
<dbReference type="InterPro" id="IPR018076">
    <property type="entry name" value="T2SS_GspF_dom"/>
</dbReference>
<dbReference type="InterPro" id="IPR042094">
    <property type="entry name" value="T2SS_GspF_sf"/>
</dbReference>
<name>A0A1F8F838_9BACT</name>
<dbReference type="EMBL" id="MGJP01000053">
    <property type="protein sequence ID" value="OGN08778.1"/>
    <property type="molecule type" value="Genomic_DNA"/>
</dbReference>
<comment type="similarity">
    <text evidence="2">Belongs to the GSP F family.</text>
</comment>
<dbReference type="FunFam" id="1.20.81.30:FF:000001">
    <property type="entry name" value="Type II secretion system protein F"/>
    <property type="match status" value="2"/>
</dbReference>
<keyword evidence="4" id="KW-0997">Cell inner membrane</keyword>
<keyword evidence="7 8" id="KW-0472">Membrane</keyword>
<accession>A0A1F8F838</accession>
<gene>
    <name evidence="10" type="ORF">A3J46_04385</name>
</gene>